<feature type="region of interest" description="Disordered" evidence="9">
    <location>
        <begin position="72"/>
        <end position="129"/>
    </location>
</feature>
<dbReference type="InterPro" id="IPR024943">
    <property type="entry name" value="Enhancer_polycomb"/>
</dbReference>
<dbReference type="EMBL" id="FQNC01000042">
    <property type="protein sequence ID" value="SGY37658.1"/>
    <property type="molecule type" value="Genomic_DNA"/>
</dbReference>
<comment type="subcellular location">
    <subcellularLocation>
        <location evidence="1 7">Nucleus</location>
    </subcellularLocation>
</comment>
<dbReference type="Proteomes" id="UP000249464">
    <property type="component" value="Unassembled WGS sequence"/>
</dbReference>
<feature type="compositionally biased region" description="Basic and acidic residues" evidence="9">
    <location>
        <begin position="213"/>
        <end position="223"/>
    </location>
</feature>
<dbReference type="GO" id="GO:0006357">
    <property type="term" value="P:regulation of transcription by RNA polymerase II"/>
    <property type="evidence" value="ECO:0007669"/>
    <property type="project" value="InterPro"/>
</dbReference>
<feature type="compositionally biased region" description="Acidic residues" evidence="9">
    <location>
        <begin position="30"/>
        <end position="40"/>
    </location>
</feature>
<accession>A0A2X0M408</accession>
<feature type="region of interest" description="Disordered" evidence="9">
    <location>
        <begin position="858"/>
        <end position="888"/>
    </location>
</feature>
<dbReference type="PANTHER" id="PTHR14898">
    <property type="entry name" value="ENHANCER OF POLYCOMB"/>
    <property type="match status" value="1"/>
</dbReference>
<comment type="function">
    <text evidence="6">Component of the NuA4 histone acetyltransferase complex which is involved in transcriptional activation of selected genes principally by acetylation of nucleosomal histone H4 and H2A. The NuA4 complex is also involved in DNA repair. Involved in gene silencing by neighboring heterochromatin, blockage of the silencing spreading along the chromosome, and required for cell cycle progression through G2/M.</text>
</comment>
<reference evidence="11 12" key="1">
    <citation type="submission" date="2016-11" db="EMBL/GenBank/DDBJ databases">
        <authorList>
            <person name="Jaros S."/>
            <person name="Januszkiewicz K."/>
            <person name="Wedrychowicz H."/>
        </authorList>
    </citation>
    <scope>NUCLEOTIDE SEQUENCE [LARGE SCALE GENOMIC DNA]</scope>
</reference>
<comment type="similarity">
    <text evidence="2 7">Belongs to the enhancer of polycomb family.</text>
</comment>
<name>A0A2X0M408_9BASI</name>
<evidence type="ECO:0000256" key="3">
    <source>
        <dbReference type="ARBA" id="ARBA00023015"/>
    </source>
</evidence>
<keyword evidence="3 7" id="KW-0805">Transcription regulation</keyword>
<feature type="compositionally biased region" description="Low complexity" evidence="9">
    <location>
        <begin position="72"/>
        <end position="96"/>
    </location>
</feature>
<feature type="compositionally biased region" description="Basic and acidic residues" evidence="9">
    <location>
        <begin position="98"/>
        <end position="121"/>
    </location>
</feature>
<dbReference type="Pfam" id="PF10513">
    <property type="entry name" value="EPL1"/>
    <property type="match status" value="1"/>
</dbReference>
<dbReference type="GO" id="GO:0035267">
    <property type="term" value="C:NuA4 histone acetyltransferase complex"/>
    <property type="evidence" value="ECO:0007669"/>
    <property type="project" value="InterPro"/>
</dbReference>
<evidence type="ECO:0000256" key="2">
    <source>
        <dbReference type="ARBA" id="ARBA00008035"/>
    </source>
</evidence>
<feature type="coiled-coil region" evidence="8">
    <location>
        <begin position="354"/>
        <end position="388"/>
    </location>
</feature>
<evidence type="ECO:0000256" key="6">
    <source>
        <dbReference type="ARBA" id="ARBA00025513"/>
    </source>
</evidence>
<evidence type="ECO:0000256" key="1">
    <source>
        <dbReference type="ARBA" id="ARBA00004123"/>
    </source>
</evidence>
<feature type="region of interest" description="Disordered" evidence="9">
    <location>
        <begin position="30"/>
        <end position="60"/>
    </location>
</feature>
<feature type="compositionally biased region" description="Pro residues" evidence="9">
    <location>
        <begin position="673"/>
        <end position="688"/>
    </location>
</feature>
<evidence type="ECO:0000256" key="7">
    <source>
        <dbReference type="RuleBase" id="RU361124"/>
    </source>
</evidence>
<feature type="compositionally biased region" description="Polar residues" evidence="9">
    <location>
        <begin position="876"/>
        <end position="888"/>
    </location>
</feature>
<dbReference type="InterPro" id="IPR019542">
    <property type="entry name" value="Enhancer_polycomb-like_N"/>
</dbReference>
<evidence type="ECO:0000313" key="11">
    <source>
        <dbReference type="EMBL" id="SGY37658.1"/>
    </source>
</evidence>
<evidence type="ECO:0000256" key="9">
    <source>
        <dbReference type="SAM" id="MobiDB-lite"/>
    </source>
</evidence>
<keyword evidence="4 7" id="KW-0804">Transcription</keyword>
<evidence type="ECO:0000256" key="5">
    <source>
        <dbReference type="ARBA" id="ARBA00023242"/>
    </source>
</evidence>
<dbReference type="STRING" id="796604.A0A2X0M408"/>
<dbReference type="AlphaFoldDB" id="A0A2X0M408"/>
<evidence type="ECO:0000256" key="8">
    <source>
        <dbReference type="SAM" id="Coils"/>
    </source>
</evidence>
<keyword evidence="12" id="KW-1185">Reference proteome</keyword>
<gene>
    <name evidence="11" type="primary">BQ5605_C003g01853</name>
    <name evidence="11" type="ORF">BQ5605_C003G01853</name>
</gene>
<organism evidence="11 12">
    <name type="scientific">Microbotryum silenes-dioicae</name>
    <dbReference type="NCBI Taxonomy" id="796604"/>
    <lineage>
        <taxon>Eukaryota</taxon>
        <taxon>Fungi</taxon>
        <taxon>Dikarya</taxon>
        <taxon>Basidiomycota</taxon>
        <taxon>Pucciniomycotina</taxon>
        <taxon>Microbotryomycetes</taxon>
        <taxon>Microbotryales</taxon>
        <taxon>Microbotryaceae</taxon>
        <taxon>Microbotryum</taxon>
    </lineage>
</organism>
<feature type="compositionally biased region" description="Polar residues" evidence="9">
    <location>
        <begin position="737"/>
        <end position="754"/>
    </location>
</feature>
<evidence type="ECO:0000313" key="12">
    <source>
        <dbReference type="Proteomes" id="UP000249464"/>
    </source>
</evidence>
<protein>
    <recommendedName>
        <fullName evidence="7">Enhancer of polycomb-like protein</fullName>
    </recommendedName>
</protein>
<feature type="domain" description="Enhancer of polycomb-like N-terminal" evidence="10">
    <location>
        <begin position="9"/>
        <end position="243"/>
    </location>
</feature>
<feature type="region of interest" description="Disordered" evidence="9">
    <location>
        <begin position="189"/>
        <end position="225"/>
    </location>
</feature>
<dbReference type="GO" id="GO:0005634">
    <property type="term" value="C:nucleus"/>
    <property type="evidence" value="ECO:0007669"/>
    <property type="project" value="UniProtKB-SubCell"/>
</dbReference>
<sequence length="1014" mass="111250">MVKSSGRFRNRKLGFKSRISIVLGVDHFDEDPLEDLDFEEDPKGKSVETGVDKDEEGEVHLQAVIAASAAAAAASTANSNSATPGGASSSNSSSSGRATKDNQDANKGGRGDKSEAQKDNKAYIPTPDAHGAIDNELFYQLYPKSWTDPMTYIRFSDTVEDTTKGAINYTMDEDDEDWLEAYNKRVGLTTRSESTDDPASASTPSSRRKGKDKIKAEDSKDDATAATTISEDDFERVMELLEQLADQKAPMAHVGPTFLPSVADMELHISESTEFAQLEPLARPIYPHWKHRRLARNGKVIIPQLDYDESNENNPYVCFRRRELKSSRKTRRSDAQNIERLTRLRNDLFAAHALMLKVRERERLKLEAIELERKVFEVRVEARELKRRLGEGDGDEELLVGRRDKKRRKEELAAANATGTLRLSLRKPDASNLNHALLVTSAEDLKARKDRALAITARMERDLQKKREADSAWDDHTDGAYVPRAPATPARYWRAVESVQGSTAGLPSSQSNLNKVETLGFATQYQPSMGRVRTSFRRRVGRGGRVMLDRIAPTVRATSLRSANSVHKSLTIKLTFESDVSDVDDEMDDVEEDADLREARLARQAERFRYDSDAHHDFACADESVVLDDFDLRHVVKRTGLLKPDDLASLTLDTSYLEQAYQWAATDPDKHAPPPQTFGRPPPRPPLSQPQNSAGLAMQLGAANGGQPFNAVQMAAAQALRAAQQQVQLKRQQQVADSNSAMRRTPSSGNIASNLGPNGVPQGGQAMQVNWNTADATKLAAAAAASGLVLPPGFPQVQQNGMQQQAFAQQQHQQQRIANGLLNGANGINANNLPTSRAPLSNLQLALQAQQQLVAAQSAAGRGGQSPISMGVAGLNPNSRPNSAASQHLLQSPSSFLNQGLSSPNGGVVRVSSPAAHQYAQQLGLKLSQQQQQQLIPSPSFTSYHHSPTPCTVFRILLCAQDVEPQQEKTHGIPREQVRSLHEEIEVVCRACGVDNVREGISTVDEVNKPAEKP</sequence>
<feature type="region of interest" description="Disordered" evidence="9">
    <location>
        <begin position="730"/>
        <end position="754"/>
    </location>
</feature>
<evidence type="ECO:0000256" key="4">
    <source>
        <dbReference type="ARBA" id="ARBA00023163"/>
    </source>
</evidence>
<keyword evidence="5 7" id="KW-0539">Nucleus</keyword>
<feature type="compositionally biased region" description="Basic and acidic residues" evidence="9">
    <location>
        <begin position="41"/>
        <end position="52"/>
    </location>
</feature>
<proteinExistence type="inferred from homology"/>
<feature type="region of interest" description="Disordered" evidence="9">
    <location>
        <begin position="666"/>
        <end position="693"/>
    </location>
</feature>
<keyword evidence="8" id="KW-0175">Coiled coil</keyword>
<evidence type="ECO:0000259" key="10">
    <source>
        <dbReference type="Pfam" id="PF10513"/>
    </source>
</evidence>